<dbReference type="Gene3D" id="1.10.3720.10">
    <property type="entry name" value="MetI-like"/>
    <property type="match status" value="1"/>
</dbReference>
<keyword evidence="3" id="KW-1003">Cell membrane</keyword>
<evidence type="ECO:0000256" key="4">
    <source>
        <dbReference type="ARBA" id="ARBA00022519"/>
    </source>
</evidence>
<keyword evidence="5 9" id="KW-0812">Transmembrane</keyword>
<feature type="domain" description="ABC transmembrane type-1" evidence="10">
    <location>
        <begin position="95"/>
        <end position="302"/>
    </location>
</feature>
<evidence type="ECO:0000313" key="12">
    <source>
        <dbReference type="EMBL" id="RJL65219.1"/>
    </source>
</evidence>
<evidence type="ECO:0000259" key="10">
    <source>
        <dbReference type="PROSITE" id="PS50928"/>
    </source>
</evidence>
<proteinExistence type="inferred from homology"/>
<feature type="transmembrane region" description="Helical" evidence="9">
    <location>
        <begin position="237"/>
        <end position="259"/>
    </location>
</feature>
<evidence type="ECO:0000256" key="7">
    <source>
        <dbReference type="ARBA" id="ARBA00023136"/>
    </source>
</evidence>
<dbReference type="PROSITE" id="PS50928">
    <property type="entry name" value="ABC_TM1"/>
    <property type="match status" value="1"/>
</dbReference>
<dbReference type="Proteomes" id="UP000266633">
    <property type="component" value="Unassembled WGS sequence"/>
</dbReference>
<evidence type="ECO:0000256" key="1">
    <source>
        <dbReference type="ARBA" id="ARBA00004429"/>
    </source>
</evidence>
<sequence length="323" mass="36029">MNNIVVRRFGQLLPMLFFISLVSFLLVKLAPGDPVQAYITPRMSLDDIKRVRHSLGLDQPLAMQYLLWLKNVLQGDLGYSLISHRPVLTLIVERLPATLGLMGASLLLAVAIAMPLGLLAGAFRHRWLDHLLNLVAYIGISVPIFWFGILLIIIFSVQLNWLPSMGMRTVGAADSWLDVVRHGVLPCVALTFYNLSHYVRYIRSHTITQLSADYVQTQLAYGATRAHILFRHVLKNVMLPVITLFGLSFSELVVGAYVTESVFSWPGMGLLGLQSITSLDYPLIMAMVMLSACMLVVGNLLADVLYRVADPRIKAIPHIKARR</sequence>
<evidence type="ECO:0000256" key="2">
    <source>
        <dbReference type="ARBA" id="ARBA00022448"/>
    </source>
</evidence>
<protein>
    <submittedName>
        <fullName evidence="11">ABC transporter permease</fullName>
    </submittedName>
</protein>
<evidence type="ECO:0000313" key="13">
    <source>
        <dbReference type="Proteomes" id="UP000245055"/>
    </source>
</evidence>
<dbReference type="EMBL" id="QZDO01000093">
    <property type="protein sequence ID" value="RJL65219.1"/>
    <property type="molecule type" value="Genomic_DNA"/>
</dbReference>
<dbReference type="AlphaFoldDB" id="A0AAP6S470"/>
<name>A0AAP6S470_9GAMM</name>
<reference evidence="11 13" key="1">
    <citation type="submission" date="2018-05" db="EMBL/GenBank/DDBJ databases">
        <title>Genomic diversity of pathogens causing Blackleg of Potato in Pakistan.</title>
        <authorList>
            <person name="Sarfraz S."/>
            <person name="Riaz K."/>
            <person name="Oulghazi S."/>
            <person name="Cigna J."/>
            <person name="Sahi S.T."/>
            <person name="Khan S.H."/>
            <person name="Hameed A."/>
            <person name="Faure D."/>
        </authorList>
    </citation>
    <scope>NUCLEOTIDE SEQUENCE [LARGE SCALE GENOMIC DNA]</scope>
    <source>
        <strain evidence="11 13">SS70</strain>
    </source>
</reference>
<feature type="transmembrane region" description="Helical" evidence="9">
    <location>
        <begin position="99"/>
        <end position="122"/>
    </location>
</feature>
<dbReference type="Pfam" id="PF19300">
    <property type="entry name" value="BPD_transp_1_N"/>
    <property type="match status" value="1"/>
</dbReference>
<evidence type="ECO:0000313" key="14">
    <source>
        <dbReference type="Proteomes" id="UP000266633"/>
    </source>
</evidence>
<comment type="caution">
    <text evidence="11">The sequence shown here is derived from an EMBL/GenBank/DDBJ whole genome shotgun (WGS) entry which is preliminary data.</text>
</comment>
<organism evidence="11 13">
    <name type="scientific">Dickeya dianthicola</name>
    <dbReference type="NCBI Taxonomy" id="204039"/>
    <lineage>
        <taxon>Bacteria</taxon>
        <taxon>Pseudomonadati</taxon>
        <taxon>Pseudomonadota</taxon>
        <taxon>Gammaproteobacteria</taxon>
        <taxon>Enterobacterales</taxon>
        <taxon>Pectobacteriaceae</taxon>
        <taxon>Dickeya</taxon>
    </lineage>
</organism>
<dbReference type="InterPro" id="IPR000515">
    <property type="entry name" value="MetI-like"/>
</dbReference>
<evidence type="ECO:0000256" key="5">
    <source>
        <dbReference type="ARBA" id="ARBA00022692"/>
    </source>
</evidence>
<dbReference type="CDD" id="cd06261">
    <property type="entry name" value="TM_PBP2"/>
    <property type="match status" value="1"/>
</dbReference>
<evidence type="ECO:0000256" key="6">
    <source>
        <dbReference type="ARBA" id="ARBA00022989"/>
    </source>
</evidence>
<feature type="transmembrane region" description="Helical" evidence="9">
    <location>
        <begin position="279"/>
        <end position="302"/>
    </location>
</feature>
<feature type="transmembrane region" description="Helical" evidence="9">
    <location>
        <begin position="179"/>
        <end position="195"/>
    </location>
</feature>
<dbReference type="PANTHER" id="PTHR43163:SF6">
    <property type="entry name" value="DIPEPTIDE TRANSPORT SYSTEM PERMEASE PROTEIN DPPB-RELATED"/>
    <property type="match status" value="1"/>
</dbReference>
<evidence type="ECO:0000256" key="8">
    <source>
        <dbReference type="ARBA" id="ARBA00024202"/>
    </source>
</evidence>
<keyword evidence="7 9" id="KW-0472">Membrane</keyword>
<keyword evidence="4" id="KW-0997">Cell inner membrane</keyword>
<evidence type="ECO:0000256" key="9">
    <source>
        <dbReference type="RuleBase" id="RU363032"/>
    </source>
</evidence>
<evidence type="ECO:0000256" key="3">
    <source>
        <dbReference type="ARBA" id="ARBA00022475"/>
    </source>
</evidence>
<dbReference type="InterPro" id="IPR035906">
    <property type="entry name" value="MetI-like_sf"/>
</dbReference>
<evidence type="ECO:0000313" key="11">
    <source>
        <dbReference type="EMBL" id="PWD70438.1"/>
    </source>
</evidence>
<dbReference type="Pfam" id="PF00528">
    <property type="entry name" value="BPD_transp_1"/>
    <property type="match status" value="1"/>
</dbReference>
<reference evidence="12 14" key="2">
    <citation type="submission" date="2018-09" db="EMBL/GenBank/DDBJ databases">
        <title>Phylogenetic diversity of Pectobacterium and Dickeya strains causing blackleg disease of potato in Morocco.</title>
        <authorList>
            <person name="Oulghazi S."/>
            <person name="Moumni M."/>
            <person name="Faure D."/>
        </authorList>
    </citation>
    <scope>NUCLEOTIDE SEQUENCE [LARGE SCALE GENOMIC DNA]</scope>
    <source>
        <strain evidence="12 14">S4.16.03.LID</strain>
    </source>
</reference>
<feature type="transmembrane region" description="Helical" evidence="9">
    <location>
        <begin position="134"/>
        <end position="159"/>
    </location>
</feature>
<dbReference type="PANTHER" id="PTHR43163">
    <property type="entry name" value="DIPEPTIDE TRANSPORT SYSTEM PERMEASE PROTEIN DPPB-RELATED"/>
    <property type="match status" value="1"/>
</dbReference>
<comment type="subcellular location">
    <subcellularLocation>
        <location evidence="1">Cell inner membrane</location>
        <topology evidence="1">Multi-pass membrane protein</topology>
    </subcellularLocation>
    <subcellularLocation>
        <location evidence="9">Cell membrane</location>
        <topology evidence="9">Multi-pass membrane protein</topology>
    </subcellularLocation>
</comment>
<dbReference type="GO" id="GO:0005886">
    <property type="term" value="C:plasma membrane"/>
    <property type="evidence" value="ECO:0007669"/>
    <property type="project" value="UniProtKB-SubCell"/>
</dbReference>
<keyword evidence="14" id="KW-1185">Reference proteome</keyword>
<dbReference type="Proteomes" id="UP000245055">
    <property type="component" value="Unassembled WGS sequence"/>
</dbReference>
<dbReference type="SUPFAM" id="SSF161098">
    <property type="entry name" value="MetI-like"/>
    <property type="match status" value="1"/>
</dbReference>
<dbReference type="InterPro" id="IPR045621">
    <property type="entry name" value="BPD_transp_1_N"/>
</dbReference>
<comment type="similarity">
    <text evidence="8">Belongs to the binding-protein-dependent transport system permease family. OppBC subfamily.</text>
</comment>
<keyword evidence="6 9" id="KW-1133">Transmembrane helix</keyword>
<gene>
    <name evidence="12" type="ORF">D5077_21685</name>
    <name evidence="11" type="ORF">DF213_18215</name>
</gene>
<dbReference type="EMBL" id="QESZ01000029">
    <property type="protein sequence ID" value="PWD70438.1"/>
    <property type="molecule type" value="Genomic_DNA"/>
</dbReference>
<keyword evidence="2 9" id="KW-0813">Transport</keyword>
<accession>A0AAP6S470</accession>
<dbReference type="GO" id="GO:0055085">
    <property type="term" value="P:transmembrane transport"/>
    <property type="evidence" value="ECO:0007669"/>
    <property type="project" value="InterPro"/>
</dbReference>